<dbReference type="GO" id="GO:0005737">
    <property type="term" value="C:cytoplasm"/>
    <property type="evidence" value="ECO:0007669"/>
    <property type="project" value="TreeGrafter"/>
</dbReference>
<dbReference type="AlphaFoldDB" id="A0A9D4HI57"/>
<accession>A0A9D4HI57</accession>
<dbReference type="InterPro" id="IPR038286">
    <property type="entry name" value="IPK_sf"/>
</dbReference>
<evidence type="ECO:0000313" key="5">
    <source>
        <dbReference type="EMBL" id="KAH3718369.1"/>
    </source>
</evidence>
<reference evidence="5" key="1">
    <citation type="journal article" date="2019" name="bioRxiv">
        <title>The Genome of the Zebra Mussel, Dreissena polymorpha: A Resource for Invasive Species Research.</title>
        <authorList>
            <person name="McCartney M.A."/>
            <person name="Auch B."/>
            <person name="Kono T."/>
            <person name="Mallez S."/>
            <person name="Zhang Y."/>
            <person name="Obille A."/>
            <person name="Becker A."/>
            <person name="Abrahante J.E."/>
            <person name="Garbe J."/>
            <person name="Badalamenti J.P."/>
            <person name="Herman A."/>
            <person name="Mangelson H."/>
            <person name="Liachko I."/>
            <person name="Sullivan S."/>
            <person name="Sone E.D."/>
            <person name="Koren S."/>
            <person name="Silverstein K.A.T."/>
            <person name="Beckman K.B."/>
            <person name="Gohl D.M."/>
        </authorList>
    </citation>
    <scope>NUCLEOTIDE SEQUENCE</scope>
    <source>
        <strain evidence="5">Duluth1</strain>
        <tissue evidence="5">Whole animal</tissue>
    </source>
</reference>
<organism evidence="5 6">
    <name type="scientific">Dreissena polymorpha</name>
    <name type="common">Zebra mussel</name>
    <name type="synonym">Mytilus polymorpha</name>
    <dbReference type="NCBI Taxonomy" id="45954"/>
    <lineage>
        <taxon>Eukaryota</taxon>
        <taxon>Metazoa</taxon>
        <taxon>Spiralia</taxon>
        <taxon>Lophotrochozoa</taxon>
        <taxon>Mollusca</taxon>
        <taxon>Bivalvia</taxon>
        <taxon>Autobranchia</taxon>
        <taxon>Heteroconchia</taxon>
        <taxon>Euheterodonta</taxon>
        <taxon>Imparidentia</taxon>
        <taxon>Neoheterodontei</taxon>
        <taxon>Myida</taxon>
        <taxon>Dreissenoidea</taxon>
        <taxon>Dreissenidae</taxon>
        <taxon>Dreissena</taxon>
    </lineage>
</organism>
<protein>
    <recommendedName>
        <fullName evidence="4">Kinase</fullName>
        <ecNumber evidence="4">2.7.-.-</ecNumber>
    </recommendedName>
</protein>
<keyword evidence="3 4" id="KW-0418">Kinase</keyword>
<keyword evidence="2 4" id="KW-0808">Transferase</keyword>
<comment type="caution">
    <text evidence="5">The sequence shown here is derived from an EMBL/GenBank/DDBJ whole genome shotgun (WGS) entry which is preliminary data.</text>
</comment>
<dbReference type="PANTHER" id="PTHR12400:SF21">
    <property type="entry name" value="KINASE"/>
    <property type="match status" value="1"/>
</dbReference>
<evidence type="ECO:0000313" key="6">
    <source>
        <dbReference type="Proteomes" id="UP000828390"/>
    </source>
</evidence>
<dbReference type="GO" id="GO:0000828">
    <property type="term" value="F:inositol hexakisphosphate kinase activity"/>
    <property type="evidence" value="ECO:0007669"/>
    <property type="project" value="TreeGrafter"/>
</dbReference>
<dbReference type="SUPFAM" id="SSF56104">
    <property type="entry name" value="SAICAR synthase-like"/>
    <property type="match status" value="1"/>
</dbReference>
<keyword evidence="6" id="KW-1185">Reference proteome</keyword>
<dbReference type="Pfam" id="PF03770">
    <property type="entry name" value="IPK"/>
    <property type="match status" value="1"/>
</dbReference>
<evidence type="ECO:0000256" key="2">
    <source>
        <dbReference type="ARBA" id="ARBA00022679"/>
    </source>
</evidence>
<dbReference type="Gene3D" id="3.30.470.160">
    <property type="entry name" value="Inositol polyphosphate kinase"/>
    <property type="match status" value="1"/>
</dbReference>
<dbReference type="OrthoDB" id="2573163at2759"/>
<comment type="similarity">
    <text evidence="1 4">Belongs to the inositol phosphokinase (IPK) family.</text>
</comment>
<proteinExistence type="inferred from homology"/>
<dbReference type="EMBL" id="JAIWYP010000013">
    <property type="protein sequence ID" value="KAH3718369.1"/>
    <property type="molecule type" value="Genomic_DNA"/>
</dbReference>
<gene>
    <name evidence="5" type="ORF">DPMN_061172</name>
</gene>
<evidence type="ECO:0000256" key="1">
    <source>
        <dbReference type="ARBA" id="ARBA00007374"/>
    </source>
</evidence>
<evidence type="ECO:0000256" key="3">
    <source>
        <dbReference type="ARBA" id="ARBA00022777"/>
    </source>
</evidence>
<reference evidence="5" key="2">
    <citation type="submission" date="2020-11" db="EMBL/GenBank/DDBJ databases">
        <authorList>
            <person name="McCartney M.A."/>
            <person name="Auch B."/>
            <person name="Kono T."/>
            <person name="Mallez S."/>
            <person name="Becker A."/>
            <person name="Gohl D.M."/>
            <person name="Silverstein K.A.T."/>
            <person name="Koren S."/>
            <person name="Bechman K.B."/>
            <person name="Herman A."/>
            <person name="Abrahante J.E."/>
            <person name="Garbe J."/>
        </authorList>
    </citation>
    <scope>NUCLEOTIDE SEQUENCE</scope>
    <source>
        <strain evidence="5">Duluth1</strain>
        <tissue evidence="5">Whole animal</tissue>
    </source>
</reference>
<evidence type="ECO:0000256" key="4">
    <source>
        <dbReference type="RuleBase" id="RU363090"/>
    </source>
</evidence>
<dbReference type="PANTHER" id="PTHR12400">
    <property type="entry name" value="INOSITOL POLYPHOSPHATE KINASE"/>
    <property type="match status" value="1"/>
</dbReference>
<dbReference type="Proteomes" id="UP000828390">
    <property type="component" value="Unassembled WGS sequence"/>
</dbReference>
<dbReference type="GO" id="GO:0032958">
    <property type="term" value="P:inositol phosphate biosynthetic process"/>
    <property type="evidence" value="ECO:0007669"/>
    <property type="project" value="InterPro"/>
</dbReference>
<dbReference type="GO" id="GO:0005634">
    <property type="term" value="C:nucleus"/>
    <property type="evidence" value="ECO:0007669"/>
    <property type="project" value="TreeGrafter"/>
</dbReference>
<dbReference type="InterPro" id="IPR005522">
    <property type="entry name" value="IPK"/>
</dbReference>
<dbReference type="GO" id="GO:0046854">
    <property type="term" value="P:phosphatidylinositol phosphate biosynthetic process"/>
    <property type="evidence" value="ECO:0007669"/>
    <property type="project" value="TreeGrafter"/>
</dbReference>
<name>A0A9D4HI57_DREPO</name>
<sequence length="619" mass="69957">MVTRVIARKTVCDLLKLINALSTEAASSSLRTIAAFKHLIMSGHLETESGDLTAGDHRQPRALNVCRSDVGDDGIDKSRILKTIVCGQVNKETAAEPRPIRSISGFPGKDDVTIELRPFKHQVGGHTCVLEIGQTTICKPYVERESWFYANAPDALKQFIPKYLGETYVSCEVKDSRKCLMATVPRALIKNDDMSRYENAGTCDFLVAKRRKKQPKSDVLTNDCILQETPKLRSWSSTCVERQISRYGFWANNQPQRFIMLENLVWDCVKPCLMDLKMGKRQFSENESEEKRMLKERRCTETTSASLGFRICGSQSYRIQTSTYTFHDKYYGRSLNELGTKEELRHFFHNGLFLRCDVIEKIIEKIVSLERVLNKEKHFHLHSTSLLLLYDGHVADDVISVASNHVIKKKDVTDVIRKVDDNNISISSLSYGLSTPSVCSNENTNSDVRNKALTLNPIIDVKISSSVSPKRESCFDHCDISDSGTVGKEHRAFSHVESLSVEKCIVDVLRSENNHVENAPVQTPNMSRRNVESIEIPSEINTIVTKTLHSDHVTHASKQRVFTSNAEQQCRVDMRLIDFANASDKTSDMENGENRPILFGLGNLKAILNEILKEEIHNQ</sequence>
<dbReference type="EC" id="2.7.-.-" evidence="4"/>